<feature type="domain" description="STAS" evidence="1">
    <location>
        <begin position="1"/>
        <end position="75"/>
    </location>
</feature>
<dbReference type="InterPro" id="IPR002645">
    <property type="entry name" value="STAS_dom"/>
</dbReference>
<protein>
    <recommendedName>
        <fullName evidence="1">STAS domain-containing protein</fullName>
    </recommendedName>
</protein>
<dbReference type="Pfam" id="PF01740">
    <property type="entry name" value="STAS"/>
    <property type="match status" value="1"/>
</dbReference>
<evidence type="ECO:0000259" key="1">
    <source>
        <dbReference type="PROSITE" id="PS50801"/>
    </source>
</evidence>
<evidence type="ECO:0000313" key="2">
    <source>
        <dbReference type="EMBL" id="GAI96754.1"/>
    </source>
</evidence>
<proteinExistence type="predicted"/>
<dbReference type="InterPro" id="IPR036513">
    <property type="entry name" value="STAS_dom_sf"/>
</dbReference>
<dbReference type="SUPFAM" id="SSF52091">
    <property type="entry name" value="SpoIIaa-like"/>
    <property type="match status" value="1"/>
</dbReference>
<organism evidence="2">
    <name type="scientific">marine sediment metagenome</name>
    <dbReference type="NCBI Taxonomy" id="412755"/>
    <lineage>
        <taxon>unclassified sequences</taxon>
        <taxon>metagenomes</taxon>
        <taxon>ecological metagenomes</taxon>
    </lineage>
</organism>
<gene>
    <name evidence="2" type="ORF">S12H4_40893</name>
</gene>
<dbReference type="EMBL" id="BARW01024862">
    <property type="protein sequence ID" value="GAI96754.1"/>
    <property type="molecule type" value="Genomic_DNA"/>
</dbReference>
<comment type="caution">
    <text evidence="2">The sequence shown here is derived from an EMBL/GenBank/DDBJ whole genome shotgun (WGS) entry which is preliminary data.</text>
</comment>
<name>X1UWK9_9ZZZZ</name>
<dbReference type="AlphaFoldDB" id="X1UWK9"/>
<reference evidence="2" key="1">
    <citation type="journal article" date="2014" name="Front. Microbiol.">
        <title>High frequency of phylogenetically diverse reductive dehalogenase-homologous genes in deep subseafloor sedimentary metagenomes.</title>
        <authorList>
            <person name="Kawai M."/>
            <person name="Futagami T."/>
            <person name="Toyoda A."/>
            <person name="Takaki Y."/>
            <person name="Nishi S."/>
            <person name="Hori S."/>
            <person name="Arai W."/>
            <person name="Tsubouchi T."/>
            <person name="Morono Y."/>
            <person name="Uchiyama I."/>
            <person name="Ito T."/>
            <person name="Fujiyama A."/>
            <person name="Inagaki F."/>
            <person name="Takami H."/>
        </authorList>
    </citation>
    <scope>NUCLEOTIDE SEQUENCE</scope>
    <source>
        <strain evidence="2">Expedition CK06-06</strain>
    </source>
</reference>
<accession>X1UWK9</accession>
<dbReference type="PROSITE" id="PS50801">
    <property type="entry name" value="STAS"/>
    <property type="match status" value="1"/>
</dbReference>
<sequence>MDFSDINFISRATAHELLSRVDKFANRGVKITFTNLNSQVELIIDKVDASRKDSYKKATFVNRIFFSSEKEFDNFLLSI</sequence>